<dbReference type="CDD" id="cd00609">
    <property type="entry name" value="AAT_like"/>
    <property type="match status" value="1"/>
</dbReference>
<dbReference type="EMBL" id="CP003879">
    <property type="protein sequence ID" value="AFU69452.1"/>
    <property type="molecule type" value="Genomic_DNA"/>
</dbReference>
<dbReference type="PRINTS" id="PR00035">
    <property type="entry name" value="HTHGNTR"/>
</dbReference>
<gene>
    <name evidence="7" type="ordered locus">P700755_002714</name>
</gene>
<protein>
    <submittedName>
        <fullName evidence="7">GntR family transcriptional regulator with an aminotransferase domain</fullName>
    </submittedName>
</protein>
<dbReference type="PANTHER" id="PTHR46577:SF1">
    <property type="entry name" value="HTH-TYPE TRANSCRIPTIONAL REGULATORY PROTEIN GABR"/>
    <property type="match status" value="1"/>
</dbReference>
<comment type="similarity">
    <text evidence="1">In the C-terminal section; belongs to the class-I pyridoxal-phosphate-dependent aminotransferase family.</text>
</comment>
<accession>K4IFZ2</accession>
<dbReference type="OrthoDB" id="594134at2"/>
<evidence type="ECO:0000256" key="3">
    <source>
        <dbReference type="ARBA" id="ARBA00023015"/>
    </source>
</evidence>
<keyword evidence="7" id="KW-0032">Aminotransferase</keyword>
<dbReference type="Gene3D" id="1.10.10.10">
    <property type="entry name" value="Winged helix-like DNA-binding domain superfamily/Winged helix DNA-binding domain"/>
    <property type="match status" value="1"/>
</dbReference>
<dbReference type="SMART" id="SM00345">
    <property type="entry name" value="HTH_GNTR"/>
    <property type="match status" value="1"/>
</dbReference>
<dbReference type="GO" id="GO:0003700">
    <property type="term" value="F:DNA-binding transcription factor activity"/>
    <property type="evidence" value="ECO:0007669"/>
    <property type="project" value="InterPro"/>
</dbReference>
<proteinExistence type="inferred from homology"/>
<dbReference type="SUPFAM" id="SSF46785">
    <property type="entry name" value="Winged helix' DNA-binding domain"/>
    <property type="match status" value="1"/>
</dbReference>
<dbReference type="GO" id="GO:0003677">
    <property type="term" value="F:DNA binding"/>
    <property type="evidence" value="ECO:0007669"/>
    <property type="project" value="UniProtKB-KW"/>
</dbReference>
<keyword evidence="3" id="KW-0805">Transcription regulation</keyword>
<keyword evidence="4" id="KW-0238">DNA-binding</keyword>
<dbReference type="SUPFAM" id="SSF53383">
    <property type="entry name" value="PLP-dependent transferases"/>
    <property type="match status" value="1"/>
</dbReference>
<dbReference type="HOGENOM" id="CLU_017584_0_1_10"/>
<evidence type="ECO:0000256" key="5">
    <source>
        <dbReference type="ARBA" id="ARBA00023163"/>
    </source>
</evidence>
<dbReference type="InterPro" id="IPR051446">
    <property type="entry name" value="HTH_trans_reg/aminotransferase"/>
</dbReference>
<dbReference type="RefSeq" id="WP_015025014.1">
    <property type="nucleotide sequence ID" value="NC_018721.1"/>
</dbReference>
<evidence type="ECO:0000256" key="1">
    <source>
        <dbReference type="ARBA" id="ARBA00005384"/>
    </source>
</evidence>
<dbReference type="InterPro" id="IPR036390">
    <property type="entry name" value="WH_DNA-bd_sf"/>
</dbReference>
<feature type="domain" description="HTH gntR-type" evidence="6">
    <location>
        <begin position="25"/>
        <end position="93"/>
    </location>
</feature>
<name>K4IFZ2_PSYTT</name>
<evidence type="ECO:0000313" key="8">
    <source>
        <dbReference type="Proteomes" id="UP000008514"/>
    </source>
</evidence>
<dbReference type="GO" id="GO:0030170">
    <property type="term" value="F:pyridoxal phosphate binding"/>
    <property type="evidence" value="ECO:0007669"/>
    <property type="project" value="InterPro"/>
</dbReference>
<evidence type="ECO:0000256" key="4">
    <source>
        <dbReference type="ARBA" id="ARBA00023125"/>
    </source>
</evidence>
<keyword evidence="8" id="KW-1185">Reference proteome</keyword>
<dbReference type="PROSITE" id="PS50949">
    <property type="entry name" value="HTH_GNTR"/>
    <property type="match status" value="1"/>
</dbReference>
<dbReference type="Gene3D" id="3.40.640.10">
    <property type="entry name" value="Type I PLP-dependent aspartate aminotransferase-like (Major domain)"/>
    <property type="match status" value="1"/>
</dbReference>
<dbReference type="eggNOG" id="COG1167">
    <property type="taxonomic scope" value="Bacteria"/>
</dbReference>
<dbReference type="STRING" id="313595.P700755_002714"/>
<evidence type="ECO:0000259" key="6">
    <source>
        <dbReference type="PROSITE" id="PS50949"/>
    </source>
</evidence>
<dbReference type="Pfam" id="PF00155">
    <property type="entry name" value="Aminotran_1_2"/>
    <property type="match status" value="1"/>
</dbReference>
<reference evidence="7" key="1">
    <citation type="submission" date="2006-03" db="EMBL/GenBank/DDBJ databases">
        <authorList>
            <person name="Bowman J."/>
            <person name="Ferriera S."/>
            <person name="Johnson J."/>
            <person name="Kravitz S."/>
            <person name="Halpern A."/>
            <person name="Remington K."/>
            <person name="Beeson K."/>
            <person name="Tran B."/>
            <person name="Rogers Y.-H."/>
            <person name="Friedman R."/>
            <person name="Venter J.C."/>
        </authorList>
    </citation>
    <scope>NUCLEOTIDE SEQUENCE [LARGE SCALE GENOMIC DNA]</scope>
    <source>
        <strain evidence="7">ATCC 700755</strain>
    </source>
</reference>
<dbReference type="Proteomes" id="UP000008514">
    <property type="component" value="Chromosome"/>
</dbReference>
<sequence>MHTSSDFILNLIKGELSLTEGELGLAKYLKIKIFIKAKIEDQSIPRESQLPSTRKLSEVLGVSRSTTVKAFELLLIEGSIESRPGSGYWVKKIDISYTKTERISQLSNYPEISKRGKLFSKNVGLLHSTDEKFVAFRPGLPPLDVFPINQWKKISDEYWRRVKFSSLSFSDSSGIEVFKKNVANYLNLVRGIKCDYQQIIIVSGSLQSLYLIGNALLNPKDTIVMENPTFPNVQSIFKSLGTKINELPLDNQGIKIKDYKSKGNTSPKLIHLTPSNHYPTGVRMSKQRKLEILEWASSHKAVIIENDYDHEISNWKDRQEAIFSLDRENRTVFLGTFNRLLHQSVRLGYMVVPYYLLDVIKALQKHSHRFVSPSNQFIMSQFIEKNYIYNHIKNVVNIAEKRRSIFIDNFKKYMPPSVKIMYSEARSLHLLAEIPDHLSDRIIKDNLSILNINVHHYSNCFINNNKQGFIFGYSCVKRPVIEKAIRELSHTYKSYEKSNH</sequence>
<dbReference type="KEGG" id="ptq:P700755_002714"/>
<dbReference type="Pfam" id="PF00392">
    <property type="entry name" value="GntR"/>
    <property type="match status" value="1"/>
</dbReference>
<keyword evidence="2" id="KW-0663">Pyridoxal phosphate</keyword>
<reference evidence="7" key="2">
    <citation type="submission" date="2012-09" db="EMBL/GenBank/DDBJ databases">
        <title>The complete sequence of Psychroflexus torquis an extreme psychrophile from sea-ice that is stimulated by light.</title>
        <authorList>
            <person name="Feng S."/>
            <person name="Powell S.M."/>
            <person name="Bowman J.P."/>
        </authorList>
    </citation>
    <scope>NUCLEOTIDE SEQUENCE [LARGE SCALE GENOMIC DNA]</scope>
    <source>
        <strain evidence="7">ATCC 700755</strain>
    </source>
</reference>
<organism evidence="7 8">
    <name type="scientific">Psychroflexus torquis (strain ATCC 700755 / CIP 106069 / ACAM 623)</name>
    <dbReference type="NCBI Taxonomy" id="313595"/>
    <lineage>
        <taxon>Bacteria</taxon>
        <taxon>Pseudomonadati</taxon>
        <taxon>Bacteroidota</taxon>
        <taxon>Flavobacteriia</taxon>
        <taxon>Flavobacteriales</taxon>
        <taxon>Flavobacteriaceae</taxon>
        <taxon>Psychroflexus</taxon>
    </lineage>
</organism>
<dbReference type="AlphaFoldDB" id="K4IFZ2"/>
<dbReference type="InterPro" id="IPR015421">
    <property type="entry name" value="PyrdxlP-dep_Trfase_major"/>
</dbReference>
<dbReference type="GO" id="GO:0008483">
    <property type="term" value="F:transaminase activity"/>
    <property type="evidence" value="ECO:0007669"/>
    <property type="project" value="UniProtKB-KW"/>
</dbReference>
<dbReference type="InterPro" id="IPR036388">
    <property type="entry name" value="WH-like_DNA-bd_sf"/>
</dbReference>
<evidence type="ECO:0000313" key="7">
    <source>
        <dbReference type="EMBL" id="AFU69452.1"/>
    </source>
</evidence>
<evidence type="ECO:0000256" key="2">
    <source>
        <dbReference type="ARBA" id="ARBA00022898"/>
    </source>
</evidence>
<dbReference type="PANTHER" id="PTHR46577">
    <property type="entry name" value="HTH-TYPE TRANSCRIPTIONAL REGULATORY PROTEIN GABR"/>
    <property type="match status" value="1"/>
</dbReference>
<dbReference type="InterPro" id="IPR000524">
    <property type="entry name" value="Tscrpt_reg_HTH_GntR"/>
</dbReference>
<dbReference type="InterPro" id="IPR004839">
    <property type="entry name" value="Aminotransferase_I/II_large"/>
</dbReference>
<keyword evidence="7" id="KW-0808">Transferase</keyword>
<dbReference type="InterPro" id="IPR015424">
    <property type="entry name" value="PyrdxlP-dep_Trfase"/>
</dbReference>
<keyword evidence="5" id="KW-0804">Transcription</keyword>